<sequence length="132" mass="15060">MKTRDELNQLSGQIVDAAMEVHREFGPGLLERVYEAALQRELPLRGIPSRRQGQSAVSYKGELLDEDAYRIDLLVDESVVIEVKTVAAILPIHEAQLHTYMRLSRMNFGLLINFNVILLKDGIKRHVINFPH</sequence>
<dbReference type="InterPro" id="IPR026350">
    <property type="entry name" value="GxxExxY"/>
</dbReference>
<dbReference type="AlphaFoldDB" id="A0A934R4D8"/>
<gene>
    <name evidence="1" type="ORF">JIN84_14970</name>
</gene>
<keyword evidence="2" id="KW-1185">Reference proteome</keyword>
<evidence type="ECO:0000313" key="1">
    <source>
        <dbReference type="EMBL" id="MBK1816926.1"/>
    </source>
</evidence>
<dbReference type="EMBL" id="JAENIK010000011">
    <property type="protein sequence ID" value="MBK1816926.1"/>
    <property type="molecule type" value="Genomic_DNA"/>
</dbReference>
<evidence type="ECO:0000313" key="2">
    <source>
        <dbReference type="Proteomes" id="UP000600139"/>
    </source>
</evidence>
<reference evidence="1" key="1">
    <citation type="submission" date="2021-01" db="EMBL/GenBank/DDBJ databases">
        <title>Modified the classification status of verrucomicrobia.</title>
        <authorList>
            <person name="Feng X."/>
        </authorList>
    </citation>
    <scope>NUCLEOTIDE SEQUENCE</scope>
    <source>
        <strain evidence="1">JCM 18052</strain>
    </source>
</reference>
<protein>
    <submittedName>
        <fullName evidence="1">GxxExxY protein</fullName>
    </submittedName>
</protein>
<dbReference type="RefSeq" id="WP_200351849.1">
    <property type="nucleotide sequence ID" value="NZ_BAABHZ010000006.1"/>
</dbReference>
<dbReference type="NCBIfam" id="TIGR04256">
    <property type="entry name" value="GxxExxY"/>
    <property type="match status" value="1"/>
</dbReference>
<organism evidence="1 2">
    <name type="scientific">Luteolibacter yonseiensis</name>
    <dbReference type="NCBI Taxonomy" id="1144680"/>
    <lineage>
        <taxon>Bacteria</taxon>
        <taxon>Pseudomonadati</taxon>
        <taxon>Verrucomicrobiota</taxon>
        <taxon>Verrucomicrobiia</taxon>
        <taxon>Verrucomicrobiales</taxon>
        <taxon>Verrucomicrobiaceae</taxon>
        <taxon>Luteolibacter</taxon>
    </lineage>
</organism>
<comment type="caution">
    <text evidence="1">The sequence shown here is derived from an EMBL/GenBank/DDBJ whole genome shotgun (WGS) entry which is preliminary data.</text>
</comment>
<proteinExistence type="predicted"/>
<accession>A0A934R4D8</accession>
<dbReference type="Proteomes" id="UP000600139">
    <property type="component" value="Unassembled WGS sequence"/>
</dbReference>
<name>A0A934R4D8_9BACT</name>
<dbReference type="Pfam" id="PF13366">
    <property type="entry name" value="PDDEXK_3"/>
    <property type="match status" value="1"/>
</dbReference>